<keyword evidence="7 9" id="KW-1133">Transmembrane helix</keyword>
<evidence type="ECO:0000256" key="9">
    <source>
        <dbReference type="HAMAP-Rule" id="MF_00161"/>
    </source>
</evidence>
<keyword evidence="8 9" id="KW-0472">Membrane</keyword>
<evidence type="ECO:0000256" key="2">
    <source>
        <dbReference type="ARBA" id="ARBA00022475"/>
    </source>
</evidence>
<dbReference type="Proteomes" id="UP001178277">
    <property type="component" value="Unassembled WGS sequence"/>
</dbReference>
<evidence type="ECO:0000256" key="1">
    <source>
        <dbReference type="ARBA" id="ARBA00006139"/>
    </source>
</evidence>
<dbReference type="HAMAP" id="MF_00161">
    <property type="entry name" value="LspA"/>
    <property type="match status" value="1"/>
</dbReference>
<name>A0AA90P2H4_9BACI</name>
<evidence type="ECO:0000256" key="3">
    <source>
        <dbReference type="ARBA" id="ARBA00022670"/>
    </source>
</evidence>
<dbReference type="NCBIfam" id="TIGR00077">
    <property type="entry name" value="lspA"/>
    <property type="match status" value="1"/>
</dbReference>
<dbReference type="Pfam" id="PF01252">
    <property type="entry name" value="Peptidase_A8"/>
    <property type="match status" value="1"/>
</dbReference>
<feature type="transmembrane region" description="Helical" evidence="9">
    <location>
        <begin position="121"/>
        <end position="145"/>
    </location>
</feature>
<evidence type="ECO:0000256" key="8">
    <source>
        <dbReference type="ARBA" id="ARBA00023136"/>
    </source>
</evidence>
<feature type="active site" evidence="9">
    <location>
        <position position="111"/>
    </location>
</feature>
<feature type="transmembrane region" description="Helical" evidence="9">
    <location>
        <begin position="84"/>
        <end position="101"/>
    </location>
</feature>
<keyword evidence="2 9" id="KW-1003">Cell membrane</keyword>
<comment type="pathway">
    <text evidence="9">Protein modification; lipoprotein biosynthesis (signal peptide cleavage).</text>
</comment>
<sequence>MLYYIIALIIITLDQFTKWLIVKELEIGESIPVIENVLYITSSRNQGAAWGILQNQMWFFYVITVIVVIGLVIYIQKYARNQRLIGIALGLMLGGAIGNFVDRIFHKEVVDFIQTYIGSYPFPIFNVADSSLCVGVSLLFIHILFEDKQKKNVNEQI</sequence>
<dbReference type="PANTHER" id="PTHR33695:SF1">
    <property type="entry name" value="LIPOPROTEIN SIGNAL PEPTIDASE"/>
    <property type="match status" value="1"/>
</dbReference>
<keyword evidence="4 9" id="KW-0812">Transmembrane</keyword>
<evidence type="ECO:0000256" key="7">
    <source>
        <dbReference type="ARBA" id="ARBA00022989"/>
    </source>
</evidence>
<dbReference type="RefSeq" id="WP_305161495.1">
    <property type="nucleotide sequence ID" value="NZ_JAUUTP010000022.1"/>
</dbReference>
<dbReference type="GO" id="GO:0004190">
    <property type="term" value="F:aspartic-type endopeptidase activity"/>
    <property type="evidence" value="ECO:0007669"/>
    <property type="project" value="UniProtKB-UniRule"/>
</dbReference>
<evidence type="ECO:0000313" key="12">
    <source>
        <dbReference type="EMBL" id="MDP1420321.1"/>
    </source>
</evidence>
<dbReference type="PANTHER" id="PTHR33695">
    <property type="entry name" value="LIPOPROTEIN SIGNAL PEPTIDASE"/>
    <property type="match status" value="1"/>
</dbReference>
<dbReference type="PRINTS" id="PR00781">
    <property type="entry name" value="LIPOSIGPTASE"/>
</dbReference>
<dbReference type="GO" id="GO:0006508">
    <property type="term" value="P:proteolysis"/>
    <property type="evidence" value="ECO:0007669"/>
    <property type="project" value="UniProtKB-KW"/>
</dbReference>
<dbReference type="PROSITE" id="PS00855">
    <property type="entry name" value="SPASE_II"/>
    <property type="match status" value="1"/>
</dbReference>
<comment type="similarity">
    <text evidence="1 9 11">Belongs to the peptidase A8 family.</text>
</comment>
<accession>A0AA90P2H4</accession>
<keyword evidence="3 9" id="KW-0645">Protease</keyword>
<proteinExistence type="inferred from homology"/>
<evidence type="ECO:0000256" key="6">
    <source>
        <dbReference type="ARBA" id="ARBA00022801"/>
    </source>
</evidence>
<dbReference type="AlphaFoldDB" id="A0AA90P2H4"/>
<feature type="active site" evidence="9">
    <location>
        <position position="129"/>
    </location>
</feature>
<dbReference type="EMBL" id="JAUUTP010000022">
    <property type="protein sequence ID" value="MDP1420321.1"/>
    <property type="molecule type" value="Genomic_DNA"/>
</dbReference>
<evidence type="ECO:0000256" key="10">
    <source>
        <dbReference type="RuleBase" id="RU000594"/>
    </source>
</evidence>
<keyword evidence="5 9" id="KW-0064">Aspartyl protease</keyword>
<feature type="transmembrane region" description="Helical" evidence="9">
    <location>
        <begin position="58"/>
        <end position="75"/>
    </location>
</feature>
<evidence type="ECO:0000256" key="11">
    <source>
        <dbReference type="RuleBase" id="RU004181"/>
    </source>
</evidence>
<reference evidence="12" key="1">
    <citation type="submission" date="2023-07" db="EMBL/GenBank/DDBJ databases">
        <title>Murine gut Bacillus species.</title>
        <authorList>
            <person name="Gutman E."/>
            <person name="Hashuel R."/>
            <person name="Litvak Y."/>
        </authorList>
    </citation>
    <scope>NUCLEOTIDE SEQUENCE</scope>
    <source>
        <strain evidence="12">RU283</strain>
    </source>
</reference>
<protein>
    <recommendedName>
        <fullName evidence="9">Lipoprotein signal peptidase</fullName>
        <ecNumber evidence="9">3.4.23.36</ecNumber>
    </recommendedName>
    <alternativeName>
        <fullName evidence="9">Prolipoprotein signal peptidase</fullName>
    </alternativeName>
    <alternativeName>
        <fullName evidence="9">Signal peptidase II</fullName>
        <shortName evidence="9">SPase II</shortName>
    </alternativeName>
</protein>
<comment type="caution">
    <text evidence="9">Lacks conserved residue(s) required for the propagation of feature annotation.</text>
</comment>
<comment type="catalytic activity">
    <reaction evidence="9 10">
        <text>Release of signal peptides from bacterial membrane prolipoproteins. Hydrolyzes -Xaa-Yaa-Zaa-|-(S,diacylglyceryl)Cys-, in which Xaa is hydrophobic (preferably Leu), and Yaa (Ala or Ser) and Zaa (Gly or Ala) have small, neutral side chains.</text>
        <dbReference type="EC" id="3.4.23.36"/>
    </reaction>
</comment>
<dbReference type="GO" id="GO:0005886">
    <property type="term" value="C:plasma membrane"/>
    <property type="evidence" value="ECO:0007669"/>
    <property type="project" value="UniProtKB-SubCell"/>
</dbReference>
<comment type="caution">
    <text evidence="12">The sequence shown here is derived from an EMBL/GenBank/DDBJ whole genome shotgun (WGS) entry which is preliminary data.</text>
</comment>
<dbReference type="InterPro" id="IPR001872">
    <property type="entry name" value="Peptidase_A8"/>
</dbReference>
<evidence type="ECO:0000256" key="4">
    <source>
        <dbReference type="ARBA" id="ARBA00022692"/>
    </source>
</evidence>
<comment type="function">
    <text evidence="9 10">This protein specifically catalyzes the removal of signal peptides from prolipoproteins.</text>
</comment>
<dbReference type="EC" id="3.4.23.36" evidence="9"/>
<evidence type="ECO:0000256" key="5">
    <source>
        <dbReference type="ARBA" id="ARBA00022750"/>
    </source>
</evidence>
<evidence type="ECO:0000313" key="13">
    <source>
        <dbReference type="Proteomes" id="UP001178277"/>
    </source>
</evidence>
<gene>
    <name evidence="9 12" type="primary">lspA</name>
    <name evidence="12" type="ORF">Q8G35_18515</name>
</gene>
<comment type="subcellular location">
    <subcellularLocation>
        <location evidence="9">Cell membrane</location>
        <topology evidence="9">Multi-pass membrane protein</topology>
    </subcellularLocation>
</comment>
<keyword evidence="6 9" id="KW-0378">Hydrolase</keyword>
<organism evidence="12 13">
    <name type="scientific">Peribacillus simplex</name>
    <dbReference type="NCBI Taxonomy" id="1478"/>
    <lineage>
        <taxon>Bacteria</taxon>
        <taxon>Bacillati</taxon>
        <taxon>Bacillota</taxon>
        <taxon>Bacilli</taxon>
        <taxon>Bacillales</taxon>
        <taxon>Bacillaceae</taxon>
        <taxon>Peribacillus</taxon>
    </lineage>
</organism>